<dbReference type="EMBL" id="MAJU01000013">
    <property type="protein sequence ID" value="OCH20346.1"/>
    <property type="molecule type" value="Genomic_DNA"/>
</dbReference>
<dbReference type="SUPFAM" id="SSF51556">
    <property type="entry name" value="Metallo-dependent hydrolases"/>
    <property type="match status" value="1"/>
</dbReference>
<sequence length="261" mass="29751">MTTKLIDSHCHFDFPPFKDNELFYLEKARSVGVKKLIIPSVNSSNWETVERLSHQYPELYYALGIHPQFLTENDEDDVKKLEVLLANKANKANKCVAIGECGLDFWNQEYDKKHQMNVFKMQCKLAVKYELPLIIHSRKSHDVVLKILREIKPLKGGVIHGFSGSTQQAEAFIKLGFFIGVGGVISYERSMKTKRTISELPLEWLMLETDAPDMPLSGFQGTPNSPDKVSNILECLILIRKEPRETIANAVYRNANHLFGI</sequence>
<dbReference type="GO" id="GO:0046872">
    <property type="term" value="F:metal ion binding"/>
    <property type="evidence" value="ECO:0007669"/>
    <property type="project" value="UniProtKB-KW"/>
</dbReference>
<feature type="binding site" evidence="4">
    <location>
        <position position="100"/>
    </location>
    <ligand>
        <name>a divalent metal cation</name>
        <dbReference type="ChEBI" id="CHEBI:60240"/>
        <label>1</label>
    </ligand>
</feature>
<dbReference type="FunFam" id="3.20.20.140:FF:000005">
    <property type="entry name" value="TatD family hydrolase"/>
    <property type="match status" value="1"/>
</dbReference>
<comment type="caution">
    <text evidence="5">The sequence shown here is derived from an EMBL/GenBank/DDBJ whole genome shotgun (WGS) entry which is preliminary data.</text>
</comment>
<dbReference type="PROSITE" id="PS01091">
    <property type="entry name" value="TATD_3"/>
    <property type="match status" value="1"/>
</dbReference>
<evidence type="ECO:0000256" key="1">
    <source>
        <dbReference type="ARBA" id="ARBA00009275"/>
    </source>
</evidence>
<dbReference type="GO" id="GO:0016788">
    <property type="term" value="F:hydrolase activity, acting on ester bonds"/>
    <property type="evidence" value="ECO:0007669"/>
    <property type="project" value="InterPro"/>
</dbReference>
<comment type="similarity">
    <text evidence="1">Belongs to the metallo-dependent hydrolases superfamily. TatD-type hydrolase family.</text>
</comment>
<dbReference type="OrthoDB" id="9810005at2"/>
<dbReference type="GO" id="GO:0005829">
    <property type="term" value="C:cytosol"/>
    <property type="evidence" value="ECO:0007669"/>
    <property type="project" value="TreeGrafter"/>
</dbReference>
<reference evidence="5 6" key="1">
    <citation type="submission" date="2016-06" db="EMBL/GenBank/DDBJ databases">
        <authorList>
            <person name="Kjaerup R.B."/>
            <person name="Dalgaard T.S."/>
            <person name="Juul-Madsen H.R."/>
        </authorList>
    </citation>
    <scope>NUCLEOTIDE SEQUENCE [LARGE SCALE GENOMIC DNA]</scope>
    <source>
        <strain evidence="5 6">1S159</strain>
    </source>
</reference>
<evidence type="ECO:0000256" key="2">
    <source>
        <dbReference type="ARBA" id="ARBA00022723"/>
    </source>
</evidence>
<feature type="binding site" evidence="4">
    <location>
        <position position="210"/>
    </location>
    <ligand>
        <name>a divalent metal cation</name>
        <dbReference type="ChEBI" id="CHEBI:60240"/>
        <label>1</label>
    </ligand>
</feature>
<dbReference type="AlphaFoldDB" id="A0A1B9NXF8"/>
<organism evidence="5 6">
    <name type="scientific">Aliivibrio logei</name>
    <name type="common">Vibrio logei</name>
    <dbReference type="NCBI Taxonomy" id="688"/>
    <lineage>
        <taxon>Bacteria</taxon>
        <taxon>Pseudomonadati</taxon>
        <taxon>Pseudomonadota</taxon>
        <taxon>Gammaproteobacteria</taxon>
        <taxon>Vibrionales</taxon>
        <taxon>Vibrionaceae</taxon>
        <taxon>Aliivibrio</taxon>
    </lineage>
</organism>
<gene>
    <name evidence="5" type="ORF">A6E04_01310</name>
</gene>
<evidence type="ECO:0000256" key="4">
    <source>
        <dbReference type="PIRSR" id="PIRSR005902-1"/>
    </source>
</evidence>
<feature type="binding site" evidence="4">
    <location>
        <position position="160"/>
    </location>
    <ligand>
        <name>a divalent metal cation</name>
        <dbReference type="ChEBI" id="CHEBI:60240"/>
        <label>2</label>
    </ligand>
</feature>
<evidence type="ECO:0000313" key="5">
    <source>
        <dbReference type="EMBL" id="OCH20346.1"/>
    </source>
</evidence>
<dbReference type="InterPro" id="IPR001130">
    <property type="entry name" value="TatD-like"/>
</dbReference>
<dbReference type="CDD" id="cd01310">
    <property type="entry name" value="TatD_DNAse"/>
    <property type="match status" value="1"/>
</dbReference>
<dbReference type="Proteomes" id="UP000093523">
    <property type="component" value="Unassembled WGS sequence"/>
</dbReference>
<keyword evidence="2 4" id="KW-0479">Metal-binding</keyword>
<dbReference type="InterPro" id="IPR018228">
    <property type="entry name" value="DNase_TatD-rel_CS"/>
</dbReference>
<feature type="binding site" evidence="4">
    <location>
        <position position="11"/>
    </location>
    <ligand>
        <name>a divalent metal cation</name>
        <dbReference type="ChEBI" id="CHEBI:60240"/>
        <label>1</label>
    </ligand>
</feature>
<proteinExistence type="inferred from homology"/>
<dbReference type="PROSITE" id="PS01137">
    <property type="entry name" value="TATD_1"/>
    <property type="match status" value="1"/>
</dbReference>
<dbReference type="PIRSF" id="PIRSF005902">
    <property type="entry name" value="DNase_TatD"/>
    <property type="match status" value="1"/>
</dbReference>
<feature type="binding site" evidence="4">
    <location>
        <position position="9"/>
    </location>
    <ligand>
        <name>a divalent metal cation</name>
        <dbReference type="ChEBI" id="CHEBI:60240"/>
        <label>1</label>
    </ligand>
</feature>
<accession>A0A1B9NXF8</accession>
<protein>
    <submittedName>
        <fullName evidence="5">Deoxyribonuclease</fullName>
    </submittedName>
</protein>
<dbReference type="STRING" id="688.A6E04_01310"/>
<name>A0A1B9NXF8_ALILO</name>
<dbReference type="PANTHER" id="PTHR46124">
    <property type="entry name" value="D-AMINOACYL-TRNA DEACYLASE"/>
    <property type="match status" value="1"/>
</dbReference>
<dbReference type="RefSeq" id="WP_017021060.1">
    <property type="nucleotide sequence ID" value="NZ_CAWMPN010000013.1"/>
</dbReference>
<dbReference type="Pfam" id="PF01026">
    <property type="entry name" value="TatD_DNase"/>
    <property type="match status" value="1"/>
</dbReference>
<keyword evidence="3" id="KW-0378">Hydrolase</keyword>
<evidence type="ECO:0000256" key="3">
    <source>
        <dbReference type="ARBA" id="ARBA00022801"/>
    </source>
</evidence>
<feature type="binding site" evidence="4">
    <location>
        <position position="136"/>
    </location>
    <ligand>
        <name>a divalent metal cation</name>
        <dbReference type="ChEBI" id="CHEBI:60240"/>
        <label>2</label>
    </ligand>
</feature>
<evidence type="ECO:0000313" key="6">
    <source>
        <dbReference type="Proteomes" id="UP000093523"/>
    </source>
</evidence>
<dbReference type="PANTHER" id="PTHR46124:SF3">
    <property type="entry name" value="HYDROLASE"/>
    <property type="match status" value="1"/>
</dbReference>
<dbReference type="InterPro" id="IPR032466">
    <property type="entry name" value="Metal_Hydrolase"/>
</dbReference>
<dbReference type="Gene3D" id="3.20.20.140">
    <property type="entry name" value="Metal-dependent hydrolases"/>
    <property type="match status" value="1"/>
</dbReference>